<dbReference type="GO" id="GO:0020037">
    <property type="term" value="F:heme binding"/>
    <property type="evidence" value="ECO:0007669"/>
    <property type="project" value="InterPro"/>
</dbReference>
<evidence type="ECO:0000256" key="6">
    <source>
        <dbReference type="ARBA" id="ARBA00022723"/>
    </source>
</evidence>
<dbReference type="GO" id="GO:0004497">
    <property type="term" value="F:monooxygenase activity"/>
    <property type="evidence" value="ECO:0007669"/>
    <property type="project" value="UniProtKB-KW"/>
</dbReference>
<keyword evidence="6 12" id="KW-0479">Metal-binding</keyword>
<evidence type="ECO:0000313" key="16">
    <source>
        <dbReference type="Proteomes" id="UP001281410"/>
    </source>
</evidence>
<dbReference type="Proteomes" id="UP001281410">
    <property type="component" value="Unassembled WGS sequence"/>
</dbReference>
<keyword evidence="16" id="KW-1185">Reference proteome</keyword>
<keyword evidence="11 14" id="KW-0472">Membrane</keyword>
<accession>A0AAE0EC04</accession>
<dbReference type="SUPFAM" id="SSF48264">
    <property type="entry name" value="Cytochrome P450"/>
    <property type="match status" value="1"/>
</dbReference>
<keyword evidence="4 12" id="KW-0349">Heme</keyword>
<evidence type="ECO:0000256" key="12">
    <source>
        <dbReference type="PIRSR" id="PIRSR602401-1"/>
    </source>
</evidence>
<dbReference type="GO" id="GO:0005506">
    <property type="term" value="F:iron ion binding"/>
    <property type="evidence" value="ECO:0007669"/>
    <property type="project" value="InterPro"/>
</dbReference>
<dbReference type="AlphaFoldDB" id="A0AAE0EC04"/>
<protein>
    <recommendedName>
        <fullName evidence="17">Cytochrome P450</fullName>
    </recommendedName>
</protein>
<dbReference type="InterPro" id="IPR017972">
    <property type="entry name" value="Cyt_P450_CS"/>
</dbReference>
<keyword evidence="8 13" id="KW-0560">Oxidoreductase</keyword>
<evidence type="ECO:0000256" key="1">
    <source>
        <dbReference type="ARBA" id="ARBA00001971"/>
    </source>
</evidence>
<gene>
    <name evidence="15" type="ORF">Dsin_009828</name>
</gene>
<evidence type="ECO:0000313" key="15">
    <source>
        <dbReference type="EMBL" id="KAK3222803.1"/>
    </source>
</evidence>
<dbReference type="InterPro" id="IPR001128">
    <property type="entry name" value="Cyt_P450"/>
</dbReference>
<dbReference type="EMBL" id="JANJYJ010000003">
    <property type="protein sequence ID" value="KAK3222803.1"/>
    <property type="molecule type" value="Genomic_DNA"/>
</dbReference>
<evidence type="ECO:0000256" key="2">
    <source>
        <dbReference type="ARBA" id="ARBA00004167"/>
    </source>
</evidence>
<evidence type="ECO:0000256" key="5">
    <source>
        <dbReference type="ARBA" id="ARBA00022692"/>
    </source>
</evidence>
<name>A0AAE0EC04_9ROSI</name>
<proteinExistence type="inferred from homology"/>
<evidence type="ECO:0000256" key="10">
    <source>
        <dbReference type="ARBA" id="ARBA00023033"/>
    </source>
</evidence>
<evidence type="ECO:0000256" key="8">
    <source>
        <dbReference type="ARBA" id="ARBA00023002"/>
    </source>
</evidence>
<reference evidence="15" key="1">
    <citation type="journal article" date="2023" name="Plant J.">
        <title>Genome sequences and population genomics provide insights into the demographic history, inbreeding, and mutation load of two 'living fossil' tree species of Dipteronia.</title>
        <authorList>
            <person name="Feng Y."/>
            <person name="Comes H.P."/>
            <person name="Chen J."/>
            <person name="Zhu S."/>
            <person name="Lu R."/>
            <person name="Zhang X."/>
            <person name="Li P."/>
            <person name="Qiu J."/>
            <person name="Olsen K.M."/>
            <person name="Qiu Y."/>
        </authorList>
    </citation>
    <scope>NUCLEOTIDE SEQUENCE</scope>
    <source>
        <strain evidence="15">NBL</strain>
    </source>
</reference>
<evidence type="ECO:0008006" key="17">
    <source>
        <dbReference type="Google" id="ProtNLM"/>
    </source>
</evidence>
<dbReference type="PRINTS" id="PR00463">
    <property type="entry name" value="EP450I"/>
</dbReference>
<dbReference type="GO" id="GO:0016705">
    <property type="term" value="F:oxidoreductase activity, acting on paired donors, with incorporation or reduction of molecular oxygen"/>
    <property type="evidence" value="ECO:0007669"/>
    <property type="project" value="InterPro"/>
</dbReference>
<dbReference type="PANTHER" id="PTHR24282">
    <property type="entry name" value="CYTOCHROME P450 FAMILY MEMBER"/>
    <property type="match status" value="1"/>
</dbReference>
<evidence type="ECO:0000256" key="14">
    <source>
        <dbReference type="SAM" id="Phobius"/>
    </source>
</evidence>
<evidence type="ECO:0000256" key="9">
    <source>
        <dbReference type="ARBA" id="ARBA00023004"/>
    </source>
</evidence>
<dbReference type="Pfam" id="PF00067">
    <property type="entry name" value="p450"/>
    <property type="match status" value="1"/>
</dbReference>
<dbReference type="GO" id="GO:0016020">
    <property type="term" value="C:membrane"/>
    <property type="evidence" value="ECO:0007669"/>
    <property type="project" value="UniProtKB-SubCell"/>
</dbReference>
<keyword evidence="5 14" id="KW-0812">Transmembrane</keyword>
<dbReference type="InterPro" id="IPR050665">
    <property type="entry name" value="Cytochrome_P450_Monooxygen"/>
</dbReference>
<feature type="transmembrane region" description="Helical" evidence="14">
    <location>
        <begin position="70"/>
        <end position="92"/>
    </location>
</feature>
<dbReference type="InterPro" id="IPR002401">
    <property type="entry name" value="Cyt_P450_E_grp-I"/>
</dbReference>
<comment type="similarity">
    <text evidence="3 13">Belongs to the cytochrome P450 family.</text>
</comment>
<keyword evidence="7 14" id="KW-1133">Transmembrane helix</keyword>
<keyword evidence="9 12" id="KW-0408">Iron</keyword>
<evidence type="ECO:0000256" key="13">
    <source>
        <dbReference type="RuleBase" id="RU000461"/>
    </source>
</evidence>
<organism evidence="15 16">
    <name type="scientific">Dipteronia sinensis</name>
    <dbReference type="NCBI Taxonomy" id="43782"/>
    <lineage>
        <taxon>Eukaryota</taxon>
        <taxon>Viridiplantae</taxon>
        <taxon>Streptophyta</taxon>
        <taxon>Embryophyta</taxon>
        <taxon>Tracheophyta</taxon>
        <taxon>Spermatophyta</taxon>
        <taxon>Magnoliopsida</taxon>
        <taxon>eudicotyledons</taxon>
        <taxon>Gunneridae</taxon>
        <taxon>Pentapetalae</taxon>
        <taxon>rosids</taxon>
        <taxon>malvids</taxon>
        <taxon>Sapindales</taxon>
        <taxon>Sapindaceae</taxon>
        <taxon>Hippocastanoideae</taxon>
        <taxon>Acereae</taxon>
        <taxon>Dipteronia</taxon>
    </lineage>
</organism>
<evidence type="ECO:0000256" key="3">
    <source>
        <dbReference type="ARBA" id="ARBA00010617"/>
    </source>
</evidence>
<sequence>MRRGGDLCIYSLKLLRVDILNFDNTQKETKPRYQFSVLMSKGMIPRPLSLNKTKTVVKRKPVVSSMAASLMMFVSVYACLFVFLLLTLMKILDKFWWTPMRIQHLVGSQGIKGPCYRFIYGNTKEIIKLRNEASAKPILTLSHDIFSKVQPQVYTWINAYDGAYTKAEATAYVKKLLGDGLVTAEGDKWAKQRKLANYAFHGESLKGMVPVMISSVEMMLERWKNHQGKEIDVSEEFRLLTSEVISRTAFGSSYLEGKKTFDLLLKLSVLANRNAFKVRLPVISKFWKTADEKEAEKLVKGIWDSVVKMTKKREDKVLTKEADSFGTDFLGSLVNAYHDTDEKKRISIEDSVDECKTFYIAGQETSSTMLGWTVLLLAIHTDWQEAARKEVISLFGNQNPHSDAIVKLKTMTMIIKESLRLYPPVISISRKVERQVQLGKLFLPAGMTLYIANMALHHDPQIWGEDVHLFKPERFSEGVAKATRNNPAAFFPFGLGPRTCMGSNFAITEAKIVLSMILQRYTFTLSPSYIHSPFTFVTVRPQHGIQVMLHRV</sequence>
<feature type="binding site" description="axial binding residue" evidence="12">
    <location>
        <position position="500"/>
    </location>
    <ligand>
        <name>heme</name>
        <dbReference type="ChEBI" id="CHEBI:30413"/>
    </ligand>
    <ligandPart>
        <name>Fe</name>
        <dbReference type="ChEBI" id="CHEBI:18248"/>
    </ligandPart>
</feature>
<evidence type="ECO:0000256" key="7">
    <source>
        <dbReference type="ARBA" id="ARBA00022989"/>
    </source>
</evidence>
<keyword evidence="10 13" id="KW-0503">Monooxygenase</keyword>
<evidence type="ECO:0000256" key="4">
    <source>
        <dbReference type="ARBA" id="ARBA00022617"/>
    </source>
</evidence>
<comment type="subcellular location">
    <subcellularLocation>
        <location evidence="2">Membrane</location>
        <topology evidence="2">Single-pass membrane protein</topology>
    </subcellularLocation>
</comment>
<comment type="cofactor">
    <cofactor evidence="1 12">
        <name>heme</name>
        <dbReference type="ChEBI" id="CHEBI:30413"/>
    </cofactor>
</comment>
<evidence type="ECO:0000256" key="11">
    <source>
        <dbReference type="ARBA" id="ARBA00023136"/>
    </source>
</evidence>
<dbReference type="Gene3D" id="1.10.630.10">
    <property type="entry name" value="Cytochrome P450"/>
    <property type="match status" value="1"/>
</dbReference>
<dbReference type="PANTHER" id="PTHR24282:SF20">
    <property type="entry name" value="CYTOCHROME P450 CYP749A22-LIKE"/>
    <property type="match status" value="1"/>
</dbReference>
<comment type="caution">
    <text evidence="15">The sequence shown here is derived from an EMBL/GenBank/DDBJ whole genome shotgun (WGS) entry which is preliminary data.</text>
</comment>
<dbReference type="PRINTS" id="PR00385">
    <property type="entry name" value="P450"/>
</dbReference>
<dbReference type="PROSITE" id="PS00086">
    <property type="entry name" value="CYTOCHROME_P450"/>
    <property type="match status" value="1"/>
</dbReference>
<dbReference type="InterPro" id="IPR036396">
    <property type="entry name" value="Cyt_P450_sf"/>
</dbReference>